<organism evidence="2 3">
    <name type="scientific">Terriglobus roseus</name>
    <dbReference type="NCBI Taxonomy" id="392734"/>
    <lineage>
        <taxon>Bacteria</taxon>
        <taxon>Pseudomonadati</taxon>
        <taxon>Acidobacteriota</taxon>
        <taxon>Terriglobia</taxon>
        <taxon>Terriglobales</taxon>
        <taxon>Acidobacteriaceae</taxon>
        <taxon>Terriglobus</taxon>
    </lineage>
</organism>
<dbReference type="Proteomes" id="UP000182427">
    <property type="component" value="Chromosome I"/>
</dbReference>
<dbReference type="InterPro" id="IPR025737">
    <property type="entry name" value="FApF"/>
</dbReference>
<reference evidence="2 3" key="1">
    <citation type="submission" date="2016-10" db="EMBL/GenBank/DDBJ databases">
        <authorList>
            <person name="de Groot N.N."/>
        </authorList>
    </citation>
    <scope>NUCLEOTIDE SEQUENCE [LARGE SCALE GENOMIC DNA]</scope>
    <source>
        <strain evidence="2 3">GAS232</strain>
    </source>
</reference>
<keyword evidence="3" id="KW-1185">Reference proteome</keyword>
<proteinExistence type="predicted"/>
<protein>
    <submittedName>
        <fullName evidence="2">Putative MetA-pathway of phenol degradation</fullName>
    </submittedName>
</protein>
<dbReference type="OrthoDB" id="115419at2"/>
<evidence type="ECO:0000256" key="1">
    <source>
        <dbReference type="SAM" id="SignalP"/>
    </source>
</evidence>
<feature type="chain" id="PRO_5009241265" evidence="1">
    <location>
        <begin position="28"/>
        <end position="270"/>
    </location>
</feature>
<evidence type="ECO:0000313" key="2">
    <source>
        <dbReference type="EMBL" id="SDF00335.1"/>
    </source>
</evidence>
<feature type="signal peptide" evidence="1">
    <location>
        <begin position="1"/>
        <end position="27"/>
    </location>
</feature>
<dbReference type="Pfam" id="PF13557">
    <property type="entry name" value="Phenol_MetA_deg"/>
    <property type="match status" value="1"/>
</dbReference>
<dbReference type="AlphaFoldDB" id="A0A1G7HIS6"/>
<dbReference type="EMBL" id="LT629690">
    <property type="protein sequence ID" value="SDF00335.1"/>
    <property type="molecule type" value="Genomic_DNA"/>
</dbReference>
<sequence length="270" mass="29032">MWSSLNPCAIAATFTVALLSIRSQAQALDLNPTRPTVANSAAIQGKGVLQVEVGFDTYPHAVPGRQDTLGLLTTYVPLERLRVDFGWSPYAYRKDEDEKGRGVGTIQIGAKVVLEKERNGHAAPGLALQYEAELPTASDQALQGYGQQVTMLLNHHYGKGGIVDVMLNGSLVQSDCQDATGCAYGGQQSAAVSYHLNENTRLYSEVFGQNKGQSNTPPGTYVFTGFYRKLRDSVGIDGGMRFGVTNHSARVGVTLAMVFGRRLQGDSASK</sequence>
<gene>
    <name evidence="2" type="ORF">SAMN05444167_1092</name>
</gene>
<keyword evidence="1" id="KW-0732">Signal</keyword>
<evidence type="ECO:0000313" key="3">
    <source>
        <dbReference type="Proteomes" id="UP000182427"/>
    </source>
</evidence>
<accession>A0A1G7HIS6</accession>
<name>A0A1G7HIS6_9BACT</name>